<accession>A0ABV2H027</accession>
<dbReference type="PANTHER" id="PTHR33055:SF3">
    <property type="entry name" value="PUTATIVE TRANSPOSASE FOR IS117-RELATED"/>
    <property type="match status" value="1"/>
</dbReference>
<proteinExistence type="predicted"/>
<feature type="compositionally biased region" description="Basic and acidic residues" evidence="1">
    <location>
        <begin position="163"/>
        <end position="174"/>
    </location>
</feature>
<keyword evidence="4" id="KW-1185">Reference proteome</keyword>
<dbReference type="InterPro" id="IPR003346">
    <property type="entry name" value="Transposase_20"/>
</dbReference>
<name>A0ABV2H027_9HYPH</name>
<reference evidence="3 4" key="1">
    <citation type="submission" date="2024-06" db="EMBL/GenBank/DDBJ databases">
        <title>Genomic Encyclopedia of Type Strains, Phase IV (KMG-IV): sequencing the most valuable type-strain genomes for metagenomic binning, comparative biology and taxonomic classification.</title>
        <authorList>
            <person name="Goeker M."/>
        </authorList>
    </citation>
    <scope>NUCLEOTIDE SEQUENCE [LARGE SCALE GENOMIC DNA]</scope>
    <source>
        <strain evidence="3 4">DSM 100022</strain>
    </source>
</reference>
<sequence length="236" mass="26089">MGSSPEARGWATKPECSCAAASHSSLMNPIARGRAGQTGLRARPSHVKPSQDGLHLNDYSLVVQAAIGGQGIAMGWKHIVDHACAQKLLVAASYPDEVPMRTWRDQMCVEYRLDQVLQPRTLANQLRPPGDLSSEREQADRSADRRDRRDLRAKRDKPASGYDPRRGHAIGDDHCDDDAGCRQFRLARDYAAWLGLTPKPHSTGGKQRVGRISKMGNRYIRRLLYLGAMAADHGQT</sequence>
<comment type="caution">
    <text evidence="3">The sequence shown here is derived from an EMBL/GenBank/DDBJ whole genome shotgun (WGS) entry which is preliminary data.</text>
</comment>
<dbReference type="Gene3D" id="3.40.190.10">
    <property type="entry name" value="Periplasmic binding protein-like II"/>
    <property type="match status" value="1"/>
</dbReference>
<feature type="compositionally biased region" description="Basic and acidic residues" evidence="1">
    <location>
        <begin position="133"/>
        <end position="150"/>
    </location>
</feature>
<dbReference type="PANTHER" id="PTHR33055">
    <property type="entry name" value="TRANSPOSASE FOR INSERTION SEQUENCE ELEMENT IS1111A"/>
    <property type="match status" value="1"/>
</dbReference>
<dbReference type="EMBL" id="JBEPMC010000038">
    <property type="protein sequence ID" value="MET3583896.1"/>
    <property type="molecule type" value="Genomic_DNA"/>
</dbReference>
<feature type="domain" description="Transposase IS116/IS110/IS902 C-terminal" evidence="2">
    <location>
        <begin position="181"/>
        <end position="231"/>
    </location>
</feature>
<dbReference type="Proteomes" id="UP001549204">
    <property type="component" value="Unassembled WGS sequence"/>
</dbReference>
<gene>
    <name evidence="3" type="ORF">ABID19_006962</name>
</gene>
<evidence type="ECO:0000259" key="2">
    <source>
        <dbReference type="Pfam" id="PF02371"/>
    </source>
</evidence>
<dbReference type="InterPro" id="IPR047650">
    <property type="entry name" value="Transpos_IS110"/>
</dbReference>
<protein>
    <recommendedName>
        <fullName evidence="2">Transposase IS116/IS110/IS902 C-terminal domain-containing protein</fullName>
    </recommendedName>
</protein>
<evidence type="ECO:0000256" key="1">
    <source>
        <dbReference type="SAM" id="MobiDB-lite"/>
    </source>
</evidence>
<evidence type="ECO:0000313" key="4">
    <source>
        <dbReference type="Proteomes" id="UP001549204"/>
    </source>
</evidence>
<evidence type="ECO:0000313" key="3">
    <source>
        <dbReference type="EMBL" id="MET3583896.1"/>
    </source>
</evidence>
<organism evidence="3 4">
    <name type="scientific">Mesorhizobium robiniae</name>
    <dbReference type="NCBI Taxonomy" id="559315"/>
    <lineage>
        <taxon>Bacteria</taxon>
        <taxon>Pseudomonadati</taxon>
        <taxon>Pseudomonadota</taxon>
        <taxon>Alphaproteobacteria</taxon>
        <taxon>Hyphomicrobiales</taxon>
        <taxon>Phyllobacteriaceae</taxon>
        <taxon>Mesorhizobium</taxon>
    </lineage>
</organism>
<feature type="region of interest" description="Disordered" evidence="1">
    <location>
        <begin position="120"/>
        <end position="174"/>
    </location>
</feature>
<dbReference type="Pfam" id="PF02371">
    <property type="entry name" value="Transposase_20"/>
    <property type="match status" value="1"/>
</dbReference>